<accession>A0A841YYS0</accession>
<gene>
    <name evidence="1" type="ORF">HB850_10780</name>
</gene>
<organism evidence="1 2">
    <name type="scientific">Listeria newyorkensis</name>
    <dbReference type="NCBI Taxonomy" id="1497681"/>
    <lineage>
        <taxon>Bacteria</taxon>
        <taxon>Bacillati</taxon>
        <taxon>Bacillota</taxon>
        <taxon>Bacilli</taxon>
        <taxon>Bacillales</taxon>
        <taxon>Listeriaceae</taxon>
        <taxon>Listeria</taxon>
    </lineage>
</organism>
<evidence type="ECO:0000313" key="1">
    <source>
        <dbReference type="EMBL" id="MBC1458239.1"/>
    </source>
</evidence>
<reference evidence="1 2" key="1">
    <citation type="submission" date="2020-03" db="EMBL/GenBank/DDBJ databases">
        <title>Soil Listeria distribution.</title>
        <authorList>
            <person name="Liao J."/>
            <person name="Wiedmann M."/>
        </authorList>
    </citation>
    <scope>NUCLEOTIDE SEQUENCE [LARGE SCALE GENOMIC DNA]</scope>
    <source>
        <strain evidence="1 2">FSL L7-1614</strain>
    </source>
</reference>
<name>A0A841YYS0_9LIST</name>
<comment type="caution">
    <text evidence="1">The sequence shown here is derived from an EMBL/GenBank/DDBJ whole genome shotgun (WGS) entry which is preliminary data.</text>
</comment>
<dbReference type="EMBL" id="JAARQN010000009">
    <property type="protein sequence ID" value="MBC1458239.1"/>
    <property type="molecule type" value="Genomic_DNA"/>
</dbReference>
<dbReference type="Proteomes" id="UP000569903">
    <property type="component" value="Unassembled WGS sequence"/>
</dbReference>
<evidence type="ECO:0000313" key="2">
    <source>
        <dbReference type="Proteomes" id="UP000569903"/>
    </source>
</evidence>
<protein>
    <submittedName>
        <fullName evidence="1">Uncharacterized protein</fullName>
    </submittedName>
</protein>
<proteinExistence type="predicted"/>
<dbReference type="RefSeq" id="WP_185389434.1">
    <property type="nucleotide sequence ID" value="NZ_JAARQN010000009.1"/>
</dbReference>
<dbReference type="AlphaFoldDB" id="A0A841YYS0"/>
<sequence length="50" mass="5885">MWFIILLVVVVCAIMFFLPTLTDRKKSDNQEKAIEEIKQRIDQNNQGPHI</sequence>